<sequence>MSSLDISLVNHIDFIKNYMRLFTTIGLGFLLSLSVNLPAMSESIVQIELLSARPNLNSRQLIFNRRLWNSKNISNYRYTLSNSCFCIPEARGPVVIEVRNGQTTSITAVNPGQAVNPQFFQKYNTIPKLFNVIQNAIQSQASSLDISYNHKFGYPTQINIDYNSQIADEELFLTIENFEVIP</sequence>
<gene>
    <name evidence="1" type="ordered locus">Ava_3743</name>
</gene>
<organism evidence="1 2">
    <name type="scientific">Trichormus variabilis (strain ATCC 29413 / PCC 7937)</name>
    <name type="common">Anabaena variabilis</name>
    <dbReference type="NCBI Taxonomy" id="240292"/>
    <lineage>
        <taxon>Bacteria</taxon>
        <taxon>Bacillati</taxon>
        <taxon>Cyanobacteriota</taxon>
        <taxon>Cyanophyceae</taxon>
        <taxon>Nostocales</taxon>
        <taxon>Nostocaceae</taxon>
        <taxon>Trichormus</taxon>
    </lineage>
</organism>
<accession>Q3M6N8</accession>
<name>Q3M6N8_TRIV2</name>
<reference evidence="2" key="1">
    <citation type="journal article" date="2014" name="Stand. Genomic Sci.">
        <title>Complete genome sequence of Anabaena variabilis ATCC 29413.</title>
        <authorList>
            <person name="Thiel T."/>
            <person name="Pratte B.S."/>
            <person name="Zhong J."/>
            <person name="Goodwin L."/>
            <person name="Copeland A."/>
            <person name="Lucas S."/>
            <person name="Han C."/>
            <person name="Pitluck S."/>
            <person name="Land M.L."/>
            <person name="Kyrpides N.C."/>
            <person name="Woyke T."/>
        </authorList>
    </citation>
    <scope>NUCLEOTIDE SEQUENCE [LARGE SCALE GENOMIC DNA]</scope>
    <source>
        <strain evidence="2">ATCC 29413 / PCC 7937</strain>
    </source>
</reference>
<evidence type="ECO:0000313" key="2">
    <source>
        <dbReference type="Proteomes" id="UP000002533"/>
    </source>
</evidence>
<dbReference type="InterPro" id="IPR046172">
    <property type="entry name" value="DUF6174"/>
</dbReference>
<dbReference type="STRING" id="240292.Ava_3743"/>
<dbReference type="HOGENOM" id="CLU_137761_0_0_3"/>
<dbReference type="KEGG" id="ava:Ava_3743"/>
<proteinExistence type="predicted"/>
<evidence type="ECO:0000313" key="1">
    <source>
        <dbReference type="EMBL" id="ABA23348.1"/>
    </source>
</evidence>
<dbReference type="AlphaFoldDB" id="Q3M6N8"/>
<dbReference type="EMBL" id="CP000117">
    <property type="protein sequence ID" value="ABA23348.1"/>
    <property type="molecule type" value="Genomic_DNA"/>
</dbReference>
<protein>
    <submittedName>
        <fullName evidence="1">Uncharacterized protein</fullName>
    </submittedName>
</protein>
<dbReference type="Proteomes" id="UP000002533">
    <property type="component" value="Chromosome"/>
</dbReference>
<dbReference type="eggNOG" id="ENOG5032YFI">
    <property type="taxonomic scope" value="Bacteria"/>
</dbReference>
<dbReference type="Pfam" id="PF19671">
    <property type="entry name" value="DUF6174"/>
    <property type="match status" value="1"/>
</dbReference>